<evidence type="ECO:0000313" key="3">
    <source>
        <dbReference type="Proteomes" id="UP000276282"/>
    </source>
</evidence>
<keyword evidence="3" id="KW-1185">Reference proteome</keyword>
<comment type="caution">
    <text evidence="2">The sequence shown here is derived from an EMBL/GenBank/DDBJ whole genome shotgun (WGS) entry which is preliminary data.</text>
</comment>
<dbReference type="Proteomes" id="UP000276282">
    <property type="component" value="Unassembled WGS sequence"/>
</dbReference>
<evidence type="ECO:0000313" key="2">
    <source>
        <dbReference type="EMBL" id="RKS45101.1"/>
    </source>
</evidence>
<sequence length="200" mass="23239">MAQDIRNMFKDNEPWTIEKLSKGHQNRFEAKLEAALPIQKNKAKFNFLKIAAIFIVAIGIGAFFLHKDRIIKTETPIVITPESENDKNELPVKEFQLSEVSPDFKKIENYYLAGINMELAKLEVNPTNKALIDSFMGKMSELNNEYKRLNAEFNETGPNEQTIEAMVENLQFRLDLLYKLKNKLNEIKQTKKPRNENYKV</sequence>
<proteinExistence type="predicted"/>
<organism evidence="2 3">
    <name type="scientific">Gillisia mitskevichiae</name>
    <dbReference type="NCBI Taxonomy" id="270921"/>
    <lineage>
        <taxon>Bacteria</taxon>
        <taxon>Pseudomonadati</taxon>
        <taxon>Bacteroidota</taxon>
        <taxon>Flavobacteriia</taxon>
        <taxon>Flavobacteriales</taxon>
        <taxon>Flavobacteriaceae</taxon>
        <taxon>Gillisia</taxon>
    </lineage>
</organism>
<keyword evidence="1" id="KW-0812">Transmembrane</keyword>
<dbReference type="OrthoDB" id="1441018at2"/>
<evidence type="ECO:0008006" key="4">
    <source>
        <dbReference type="Google" id="ProtNLM"/>
    </source>
</evidence>
<evidence type="ECO:0000256" key="1">
    <source>
        <dbReference type="SAM" id="Phobius"/>
    </source>
</evidence>
<protein>
    <recommendedName>
        <fullName evidence="4">Anti-sigma factor</fullName>
    </recommendedName>
</protein>
<accession>A0A495P362</accession>
<name>A0A495P362_9FLAO</name>
<dbReference type="EMBL" id="RBLG01000004">
    <property type="protein sequence ID" value="RKS45101.1"/>
    <property type="molecule type" value="Genomic_DNA"/>
</dbReference>
<dbReference type="AlphaFoldDB" id="A0A495P362"/>
<reference evidence="2 3" key="1">
    <citation type="submission" date="2018-10" db="EMBL/GenBank/DDBJ databases">
        <title>Genomic Encyclopedia of Archaeal and Bacterial Type Strains, Phase II (KMG-II): from individual species to whole genera.</title>
        <authorList>
            <person name="Goeker M."/>
        </authorList>
    </citation>
    <scope>NUCLEOTIDE SEQUENCE [LARGE SCALE GENOMIC DNA]</scope>
    <source>
        <strain evidence="2 3">DSM 19839</strain>
    </source>
</reference>
<gene>
    <name evidence="2" type="ORF">BC962_2776</name>
</gene>
<keyword evidence="1" id="KW-1133">Transmembrane helix</keyword>
<keyword evidence="1" id="KW-0472">Membrane</keyword>
<dbReference type="RefSeq" id="WP_121346565.1">
    <property type="nucleotide sequence ID" value="NZ_RBLG01000004.1"/>
</dbReference>
<feature type="transmembrane region" description="Helical" evidence="1">
    <location>
        <begin position="47"/>
        <end position="65"/>
    </location>
</feature>